<reference evidence="1" key="2">
    <citation type="submission" date="2020-11" db="EMBL/GenBank/DDBJ databases">
        <authorList>
            <person name="McCartney M.A."/>
            <person name="Auch B."/>
            <person name="Kono T."/>
            <person name="Mallez S."/>
            <person name="Becker A."/>
            <person name="Gohl D.M."/>
            <person name="Silverstein K.A.T."/>
            <person name="Koren S."/>
            <person name="Bechman K.B."/>
            <person name="Herman A."/>
            <person name="Abrahante J.E."/>
            <person name="Garbe J."/>
        </authorList>
    </citation>
    <scope>NUCLEOTIDE SEQUENCE</scope>
    <source>
        <strain evidence="1">Duluth1</strain>
        <tissue evidence="1">Whole animal</tissue>
    </source>
</reference>
<protein>
    <submittedName>
        <fullName evidence="1">Uncharacterized protein</fullName>
    </submittedName>
</protein>
<evidence type="ECO:0000313" key="2">
    <source>
        <dbReference type="Proteomes" id="UP000828390"/>
    </source>
</evidence>
<proteinExistence type="predicted"/>
<reference evidence="1" key="1">
    <citation type="journal article" date="2019" name="bioRxiv">
        <title>The Genome of the Zebra Mussel, Dreissena polymorpha: A Resource for Invasive Species Research.</title>
        <authorList>
            <person name="McCartney M.A."/>
            <person name="Auch B."/>
            <person name="Kono T."/>
            <person name="Mallez S."/>
            <person name="Zhang Y."/>
            <person name="Obille A."/>
            <person name="Becker A."/>
            <person name="Abrahante J.E."/>
            <person name="Garbe J."/>
            <person name="Badalamenti J.P."/>
            <person name="Herman A."/>
            <person name="Mangelson H."/>
            <person name="Liachko I."/>
            <person name="Sullivan S."/>
            <person name="Sone E.D."/>
            <person name="Koren S."/>
            <person name="Silverstein K.A.T."/>
            <person name="Beckman K.B."/>
            <person name="Gohl D.M."/>
        </authorList>
    </citation>
    <scope>NUCLEOTIDE SEQUENCE</scope>
    <source>
        <strain evidence="1">Duluth1</strain>
        <tissue evidence="1">Whole animal</tissue>
    </source>
</reference>
<dbReference type="AlphaFoldDB" id="A0A9D4FTB2"/>
<sequence>MHFIGHYIIHSVLNYIAISEATHKARSQILSGKRRNKITATVTLPARIDICSEQNDDHDAASSLTSNAVNGSTTELRPVNIRTLIFIPSKTSRHRITCHTQLR</sequence>
<comment type="caution">
    <text evidence="1">The sequence shown here is derived from an EMBL/GenBank/DDBJ whole genome shotgun (WGS) entry which is preliminary data.</text>
</comment>
<evidence type="ECO:0000313" key="1">
    <source>
        <dbReference type="EMBL" id="KAH3805014.1"/>
    </source>
</evidence>
<name>A0A9D4FTB2_DREPO</name>
<gene>
    <name evidence="1" type="ORF">DPMN_133306</name>
</gene>
<keyword evidence="2" id="KW-1185">Reference proteome</keyword>
<dbReference type="EMBL" id="JAIWYP010000006">
    <property type="protein sequence ID" value="KAH3805014.1"/>
    <property type="molecule type" value="Genomic_DNA"/>
</dbReference>
<dbReference type="Proteomes" id="UP000828390">
    <property type="component" value="Unassembled WGS sequence"/>
</dbReference>
<organism evidence="1 2">
    <name type="scientific">Dreissena polymorpha</name>
    <name type="common">Zebra mussel</name>
    <name type="synonym">Mytilus polymorpha</name>
    <dbReference type="NCBI Taxonomy" id="45954"/>
    <lineage>
        <taxon>Eukaryota</taxon>
        <taxon>Metazoa</taxon>
        <taxon>Spiralia</taxon>
        <taxon>Lophotrochozoa</taxon>
        <taxon>Mollusca</taxon>
        <taxon>Bivalvia</taxon>
        <taxon>Autobranchia</taxon>
        <taxon>Heteroconchia</taxon>
        <taxon>Euheterodonta</taxon>
        <taxon>Imparidentia</taxon>
        <taxon>Neoheterodontei</taxon>
        <taxon>Myida</taxon>
        <taxon>Dreissenoidea</taxon>
        <taxon>Dreissenidae</taxon>
        <taxon>Dreissena</taxon>
    </lineage>
</organism>
<accession>A0A9D4FTB2</accession>